<feature type="domain" description="Glycine dehydrogenase C-terminal" evidence="11">
    <location>
        <begin position="777"/>
        <end position="898"/>
    </location>
</feature>
<evidence type="ECO:0000256" key="1">
    <source>
        <dbReference type="ARBA" id="ARBA00001933"/>
    </source>
</evidence>
<dbReference type="EMBL" id="LSLI01000056">
    <property type="protein sequence ID" value="KXS31794.1"/>
    <property type="molecule type" value="Genomic_DNA"/>
</dbReference>
<dbReference type="InterPro" id="IPR049316">
    <property type="entry name" value="GDC-P_C"/>
</dbReference>
<comment type="caution">
    <text evidence="12">The sequence shown here is derived from an EMBL/GenBank/DDBJ whole genome shotgun (WGS) entry which is preliminary data.</text>
</comment>
<reference evidence="12 13" key="2">
    <citation type="submission" date="2016-03" db="EMBL/GenBank/DDBJ databases">
        <title>New uncultured bacterium of the family Gallionellaceae from acid mine drainage: description and reconstruction of genome based on metagenomic analysis of microbial community.</title>
        <authorList>
            <person name="Kadnikov V."/>
            <person name="Ivasenko D."/>
            <person name="Beletsky A."/>
            <person name="Mardanov A."/>
            <person name="Danilova E."/>
            <person name="Pimenov N."/>
            <person name="Karnachuk O."/>
            <person name="Ravin N."/>
        </authorList>
    </citation>
    <scope>NUCLEOTIDE SEQUENCE [LARGE SCALE GENOMIC DNA]</scope>
    <source>
        <strain evidence="12">ShG14-8</strain>
    </source>
</reference>
<dbReference type="GO" id="GO:0005960">
    <property type="term" value="C:glycine cleavage complex"/>
    <property type="evidence" value="ECO:0007669"/>
    <property type="project" value="TreeGrafter"/>
</dbReference>
<dbReference type="PANTHER" id="PTHR11773">
    <property type="entry name" value="GLYCINE DEHYDROGENASE, DECARBOXYLATING"/>
    <property type="match status" value="1"/>
</dbReference>
<comment type="subunit">
    <text evidence="4 8">The glycine cleavage system is composed of four proteins: P, T, L and H.</text>
</comment>
<evidence type="ECO:0000256" key="5">
    <source>
        <dbReference type="ARBA" id="ARBA00022898"/>
    </source>
</evidence>
<dbReference type="GO" id="GO:0004375">
    <property type="term" value="F:glycine dehydrogenase (decarboxylating) activity"/>
    <property type="evidence" value="ECO:0007669"/>
    <property type="project" value="UniProtKB-EC"/>
</dbReference>
<dbReference type="SUPFAM" id="SSF53383">
    <property type="entry name" value="PLP-dependent transferases"/>
    <property type="match status" value="2"/>
</dbReference>
<dbReference type="Pfam" id="PF02347">
    <property type="entry name" value="GDC-P"/>
    <property type="match status" value="2"/>
</dbReference>
<dbReference type="InterPro" id="IPR049315">
    <property type="entry name" value="GDC-P_N"/>
</dbReference>
<evidence type="ECO:0000256" key="2">
    <source>
        <dbReference type="ARBA" id="ARBA00003788"/>
    </source>
</evidence>
<feature type="domain" description="Glycine cleavage system P-protein N-terminal" evidence="10">
    <location>
        <begin position="9"/>
        <end position="436"/>
    </location>
</feature>
<feature type="modified residue" description="N6-(pyridoxal phosphate)lysine" evidence="8 9">
    <location>
        <position position="705"/>
    </location>
</feature>
<comment type="cofactor">
    <cofactor evidence="1 8 9">
        <name>pyridoxal 5'-phosphate</name>
        <dbReference type="ChEBI" id="CHEBI:597326"/>
    </cofactor>
</comment>
<dbReference type="GO" id="GO:0005829">
    <property type="term" value="C:cytosol"/>
    <property type="evidence" value="ECO:0007669"/>
    <property type="project" value="TreeGrafter"/>
</dbReference>
<dbReference type="NCBIfam" id="TIGR00461">
    <property type="entry name" value="gcvP"/>
    <property type="match status" value="1"/>
</dbReference>
<evidence type="ECO:0000313" key="12">
    <source>
        <dbReference type="EMBL" id="KXS31794.1"/>
    </source>
</evidence>
<evidence type="ECO:0000256" key="8">
    <source>
        <dbReference type="HAMAP-Rule" id="MF_00711"/>
    </source>
</evidence>
<dbReference type="FunFam" id="3.40.640.10:FF:000007">
    <property type="entry name" value="glycine dehydrogenase (Decarboxylating), mitochondrial"/>
    <property type="match status" value="1"/>
</dbReference>
<accession>A0A139BS21</accession>
<comment type="catalytic activity">
    <reaction evidence="7 8">
        <text>N(6)-[(R)-lipoyl]-L-lysyl-[glycine-cleavage complex H protein] + glycine + H(+) = N(6)-[(R)-S(8)-aminomethyldihydrolipoyl]-L-lysyl-[glycine-cleavage complex H protein] + CO2</text>
        <dbReference type="Rhea" id="RHEA:24304"/>
        <dbReference type="Rhea" id="RHEA-COMP:10494"/>
        <dbReference type="Rhea" id="RHEA-COMP:10495"/>
        <dbReference type="ChEBI" id="CHEBI:15378"/>
        <dbReference type="ChEBI" id="CHEBI:16526"/>
        <dbReference type="ChEBI" id="CHEBI:57305"/>
        <dbReference type="ChEBI" id="CHEBI:83099"/>
        <dbReference type="ChEBI" id="CHEBI:83143"/>
        <dbReference type="EC" id="1.4.4.2"/>
    </reaction>
</comment>
<dbReference type="Pfam" id="PF21478">
    <property type="entry name" value="GcvP2_C"/>
    <property type="match status" value="1"/>
</dbReference>
<dbReference type="EC" id="1.4.4.2" evidence="8"/>
<name>A0A139BS21_9PROT</name>
<dbReference type="AlphaFoldDB" id="A0A139BS21"/>
<comment type="similarity">
    <text evidence="3 8">Belongs to the GcvP family.</text>
</comment>
<evidence type="ECO:0000256" key="6">
    <source>
        <dbReference type="ARBA" id="ARBA00023002"/>
    </source>
</evidence>
<dbReference type="PANTHER" id="PTHR11773:SF1">
    <property type="entry name" value="GLYCINE DEHYDROGENASE (DECARBOXYLATING), MITOCHONDRIAL"/>
    <property type="match status" value="1"/>
</dbReference>
<dbReference type="Gene3D" id="3.40.640.10">
    <property type="entry name" value="Type I PLP-dependent aspartate aminotransferase-like (Major domain)"/>
    <property type="match status" value="2"/>
</dbReference>
<evidence type="ECO:0000259" key="10">
    <source>
        <dbReference type="Pfam" id="PF02347"/>
    </source>
</evidence>
<dbReference type="InterPro" id="IPR020581">
    <property type="entry name" value="GDC_P"/>
</dbReference>
<organism evidence="12 13">
    <name type="scientific">Candidatus Gallionella acididurans</name>
    <dbReference type="NCBI Taxonomy" id="1796491"/>
    <lineage>
        <taxon>Bacteria</taxon>
        <taxon>Pseudomonadati</taxon>
        <taxon>Pseudomonadota</taxon>
        <taxon>Betaproteobacteria</taxon>
        <taxon>Nitrosomonadales</taxon>
        <taxon>Gallionellaceae</taxon>
        <taxon>Gallionella</taxon>
    </lineage>
</organism>
<keyword evidence="6 8" id="KW-0560">Oxidoreductase</keyword>
<dbReference type="GO" id="GO:0016594">
    <property type="term" value="F:glycine binding"/>
    <property type="evidence" value="ECO:0007669"/>
    <property type="project" value="TreeGrafter"/>
</dbReference>
<dbReference type="GO" id="GO:0019464">
    <property type="term" value="P:glycine decarboxylation via glycine cleavage system"/>
    <property type="evidence" value="ECO:0007669"/>
    <property type="project" value="UniProtKB-UniRule"/>
</dbReference>
<feature type="domain" description="Glycine cleavage system P-protein N-terminal" evidence="10">
    <location>
        <begin position="477"/>
        <end position="734"/>
    </location>
</feature>
<dbReference type="InterPro" id="IPR015424">
    <property type="entry name" value="PyrdxlP-dep_Trfase"/>
</dbReference>
<proteinExistence type="inferred from homology"/>
<dbReference type="NCBIfam" id="NF003346">
    <property type="entry name" value="PRK04366.1"/>
    <property type="match status" value="1"/>
</dbReference>
<reference evidence="12 13" key="1">
    <citation type="submission" date="2016-02" db="EMBL/GenBank/DDBJ databases">
        <authorList>
            <person name="Wen L."/>
            <person name="He K."/>
            <person name="Yang H."/>
        </authorList>
    </citation>
    <scope>NUCLEOTIDE SEQUENCE [LARGE SCALE GENOMIC DNA]</scope>
    <source>
        <strain evidence="12">ShG14-8</strain>
    </source>
</reference>
<evidence type="ECO:0000256" key="3">
    <source>
        <dbReference type="ARBA" id="ARBA00010756"/>
    </source>
</evidence>
<dbReference type="GO" id="GO:0030170">
    <property type="term" value="F:pyridoxal phosphate binding"/>
    <property type="evidence" value="ECO:0007669"/>
    <property type="project" value="TreeGrafter"/>
</dbReference>
<comment type="function">
    <text evidence="2 8">The glycine cleavage system catalyzes the degradation of glycine. The P protein binds the alpha-amino group of glycine through its pyridoxal phosphate cofactor; CO(2) is released and the remaining methylamine moiety is then transferred to the lipoamide cofactor of the H protein.</text>
</comment>
<evidence type="ECO:0000259" key="11">
    <source>
        <dbReference type="Pfam" id="PF21478"/>
    </source>
</evidence>
<dbReference type="PATRIC" id="fig|1796491.3.peg.2284"/>
<protein>
    <recommendedName>
        <fullName evidence="8">Glycine dehydrogenase (decarboxylating)</fullName>
        <ecNumber evidence="8">1.4.4.2</ecNumber>
    </recommendedName>
    <alternativeName>
        <fullName evidence="8">Glycine cleavage system P-protein</fullName>
    </alternativeName>
    <alternativeName>
        <fullName evidence="8">Glycine decarboxylase</fullName>
    </alternativeName>
    <alternativeName>
        <fullName evidence="8">Glycine dehydrogenase (aminomethyl-transferring)</fullName>
    </alternativeName>
</protein>
<evidence type="ECO:0000256" key="7">
    <source>
        <dbReference type="ARBA" id="ARBA00049026"/>
    </source>
</evidence>
<evidence type="ECO:0000256" key="9">
    <source>
        <dbReference type="PIRSR" id="PIRSR603437-50"/>
    </source>
</evidence>
<gene>
    <name evidence="8" type="primary">gcvP</name>
    <name evidence="12" type="ORF">AWT59_2093</name>
</gene>
<evidence type="ECO:0000256" key="4">
    <source>
        <dbReference type="ARBA" id="ARBA00011690"/>
    </source>
</evidence>
<dbReference type="Gene3D" id="3.90.1150.10">
    <property type="entry name" value="Aspartate Aminotransferase, domain 1"/>
    <property type="match status" value="2"/>
</dbReference>
<dbReference type="CDD" id="cd00613">
    <property type="entry name" value="GDC-P"/>
    <property type="match status" value="2"/>
</dbReference>
<evidence type="ECO:0000313" key="13">
    <source>
        <dbReference type="Proteomes" id="UP000070578"/>
    </source>
</evidence>
<dbReference type="FunFam" id="3.40.640.10:FF:000005">
    <property type="entry name" value="Glycine dehydrogenase (decarboxylating), mitochondrial"/>
    <property type="match status" value="1"/>
</dbReference>
<dbReference type="InterPro" id="IPR015421">
    <property type="entry name" value="PyrdxlP-dep_Trfase_major"/>
</dbReference>
<sequence>MLKTDQFVNRHNGPSEPEVQSMLRKINAPTLDALVDQTIPPAIRLKQPLNLPDGMSEYAYLQHLRGVAAKNKLYKSYIGLGYHDTIMPPVIQRNILENPGWYTAYTPYQAEISQGRLEALLNFQTMVMDLTGMEIANASLLDEATAAAEAMAMLHGLRSREAAEQGRDSFFVSGECFPQTIELLKTRAAPLGIKLVIGDFRTATLDDSLFGALLQYPTADGAVHDYADFTARAKANGMTIAVAADILSLVLLAPPGEWGADVVVGSTQRFGVPMGYGGPHAAYFACRDSHKRSMPGRIIGVSVDADGNPALRMALQTREQHIRREKATSNICTAQALLAIMAGMYGVYHGAEGLRGIAQQVHLSAVALAGELKKLGYAVAEEIFFDTVRLTGTDNASILALAEAARINFRYTDDGLTIALDQTTDAGALNAILRVFAQAADKTADKTAPVVTQAQIVAQTMLVQPRGSAILGHPVFNAYHSESEMMRYIKRLENRDLSLTHSMIPLGSCTMKLNAASELIPLTWPAFANMHPFVPLEQAGGYQEIIAGLDAALCEITGFAKMSFQPNSGAQGEYAGLLVIQAYHRSCGEAQRNVALIPASAHGTNPASAAMNGMHIVVVKCDRNGNIDITDLREKAERHKDDLSCLMVTYPSTHGVYEEGIRDITRIIHDNGGQVYMDGANMNAQVGLTSPGNIGADVCHLNLHKTFAIPHGGGGPGMGPIGVAEHLAPFLPGHPLIRTGGAQGIHAVSAAPYGSALILLVSYGYIKMMGGAGLTAATRNAILNANYIKESLKDHYPTLYSGKNGRCAHEMILACADFKRDVGVEVSDIAKRLMDYGFHAPTTSFPVVDTLMVEPTESESKAELDRFCAAMIAIRGEIDEIIAGTADKKDNVLKHAPHTASAVVSGDWKHGYSREKAAYPLPWVRGNKFWPSVARVDNVYGDKNLICSCPPIESYECPVL</sequence>
<dbReference type="InterPro" id="IPR015422">
    <property type="entry name" value="PyrdxlP-dep_Trfase_small"/>
</dbReference>
<keyword evidence="5 8" id="KW-0663">Pyridoxal phosphate</keyword>
<dbReference type="Proteomes" id="UP000070578">
    <property type="component" value="Unassembled WGS sequence"/>
</dbReference>
<dbReference type="InterPro" id="IPR003437">
    <property type="entry name" value="GcvP"/>
</dbReference>
<dbReference type="HAMAP" id="MF_00711">
    <property type="entry name" value="GcvP"/>
    <property type="match status" value="1"/>
</dbReference>